<evidence type="ECO:0000313" key="2">
    <source>
        <dbReference type="EMBL" id="MVZ99041.1"/>
    </source>
</evidence>
<dbReference type="Proteomes" id="UP000462055">
    <property type="component" value="Unassembled WGS sequence"/>
</dbReference>
<dbReference type="RefSeq" id="WP_151590274.1">
    <property type="nucleotide sequence ID" value="NZ_WBMS02000001.1"/>
</dbReference>
<comment type="caution">
    <text evidence="2">The sequence shown here is derived from an EMBL/GenBank/DDBJ whole genome shotgun (WGS) entry which is preliminary data.</text>
</comment>
<feature type="region of interest" description="Disordered" evidence="1">
    <location>
        <begin position="51"/>
        <end position="111"/>
    </location>
</feature>
<protein>
    <submittedName>
        <fullName evidence="2">Uncharacterized protein</fullName>
    </submittedName>
</protein>
<organism evidence="2 3">
    <name type="scientific">Actinomadura physcomitrii</name>
    <dbReference type="NCBI Taxonomy" id="2650748"/>
    <lineage>
        <taxon>Bacteria</taxon>
        <taxon>Bacillati</taxon>
        <taxon>Actinomycetota</taxon>
        <taxon>Actinomycetes</taxon>
        <taxon>Streptosporangiales</taxon>
        <taxon>Thermomonosporaceae</taxon>
        <taxon>Actinomadura</taxon>
    </lineage>
</organism>
<proteinExistence type="predicted"/>
<accession>A0A6I4M199</accession>
<reference evidence="2" key="1">
    <citation type="submission" date="2019-12" db="EMBL/GenBank/DDBJ databases">
        <title>Actinomadura physcomitrii sp. nov., a novel actinomycete isolated from moss [Physcomitrium sphaericum (Ludw) Fuernr].</title>
        <authorList>
            <person name="Zhuang X."/>
        </authorList>
    </citation>
    <scope>NUCLEOTIDE SEQUENCE [LARGE SCALE GENOMIC DNA]</scope>
    <source>
        <strain evidence="2">LD22</strain>
    </source>
</reference>
<evidence type="ECO:0000313" key="3">
    <source>
        <dbReference type="Proteomes" id="UP000462055"/>
    </source>
</evidence>
<gene>
    <name evidence="2" type="ORF">F8568_001290</name>
</gene>
<evidence type="ECO:0000256" key="1">
    <source>
        <dbReference type="SAM" id="MobiDB-lite"/>
    </source>
</evidence>
<sequence>MPPAVTYRAIDGPAFLLGWERHPDRSWWARILWIEMNPDGYTGRHARVPGAEVAPIPGQDYSKVPRHRLAAGTRPPSDPTDPRDPCHRPSPQERYRNAAEQALRRRPEPDF</sequence>
<dbReference type="EMBL" id="WBMS02000001">
    <property type="protein sequence ID" value="MVZ99041.1"/>
    <property type="molecule type" value="Genomic_DNA"/>
</dbReference>
<feature type="compositionally biased region" description="Basic and acidic residues" evidence="1">
    <location>
        <begin position="80"/>
        <end position="111"/>
    </location>
</feature>
<keyword evidence="3" id="KW-1185">Reference proteome</keyword>
<dbReference type="AlphaFoldDB" id="A0A6I4M199"/>
<name>A0A6I4M199_9ACTN</name>